<keyword evidence="2" id="KW-0808">Transferase</keyword>
<dbReference type="Pfam" id="PF13649">
    <property type="entry name" value="Methyltransf_25"/>
    <property type="match status" value="1"/>
</dbReference>
<dbReference type="InterPro" id="IPR050508">
    <property type="entry name" value="Methyltransf_Superfamily"/>
</dbReference>
<reference evidence="2" key="2">
    <citation type="submission" date="2020-09" db="EMBL/GenBank/DDBJ databases">
        <authorList>
            <person name="Sun Q."/>
            <person name="Ohkuma M."/>
        </authorList>
    </citation>
    <scope>NUCLEOTIDE SEQUENCE</scope>
    <source>
        <strain evidence="2">JCM 3090</strain>
    </source>
</reference>
<dbReference type="GO" id="GO:0032259">
    <property type="term" value="P:methylation"/>
    <property type="evidence" value="ECO:0007669"/>
    <property type="project" value="UniProtKB-KW"/>
</dbReference>
<comment type="caution">
    <text evidence="2">The sequence shown here is derived from an EMBL/GenBank/DDBJ whole genome shotgun (WGS) entry which is preliminary data.</text>
</comment>
<keyword evidence="3" id="KW-1185">Reference proteome</keyword>
<dbReference type="CDD" id="cd02440">
    <property type="entry name" value="AdoMet_MTases"/>
    <property type="match status" value="1"/>
</dbReference>
<dbReference type="PANTHER" id="PTHR42912:SF93">
    <property type="entry name" value="N6-ADENOSINE-METHYLTRANSFERASE TMT1A"/>
    <property type="match status" value="1"/>
</dbReference>
<dbReference type="InterPro" id="IPR029063">
    <property type="entry name" value="SAM-dependent_MTases_sf"/>
</dbReference>
<sequence length="280" mass="30162">MTSITGGPAAPVTDVVAGAGGTVSDADSRRASRGWWDGDADDYQAEHGDFLGDADFVWCPERLREADARLLGPVAGRRVLELGCGAAAAARWLAAEGADVTALDLSAGMLRHAAAGAARTGVRVPLVQADALALPLRDASFDIVCTAFGAIPFVADSAAVMREVYRVLRPGGRWVFAVTHPFRWVFRDDPGENGLTAVYSYFNRRPYVERDPAGRVAYVEQHRTVGDRIRELIGAGFTLTDLIEPEWPAGHTAEWGQWSPLRGRLFPGTAIFLSEKPPSM</sequence>
<accession>A0A8J3F6J1</accession>
<name>A0A8J3F6J1_9ACTN</name>
<dbReference type="EMBL" id="BMQB01000001">
    <property type="protein sequence ID" value="GGJ80604.1"/>
    <property type="molecule type" value="Genomic_DNA"/>
</dbReference>
<evidence type="ECO:0000259" key="1">
    <source>
        <dbReference type="Pfam" id="PF13649"/>
    </source>
</evidence>
<dbReference type="Gene3D" id="3.40.50.150">
    <property type="entry name" value="Vaccinia Virus protein VP39"/>
    <property type="match status" value="1"/>
</dbReference>
<dbReference type="RefSeq" id="WP_189168612.1">
    <property type="nucleotide sequence ID" value="NZ_BMQB01000001.1"/>
</dbReference>
<keyword evidence="2" id="KW-0489">Methyltransferase</keyword>
<feature type="domain" description="Methyltransferase" evidence="1">
    <location>
        <begin position="79"/>
        <end position="172"/>
    </location>
</feature>
<proteinExistence type="predicted"/>
<gene>
    <name evidence="2" type="ORF">GCM10010123_08160</name>
</gene>
<evidence type="ECO:0000313" key="2">
    <source>
        <dbReference type="EMBL" id="GGJ80604.1"/>
    </source>
</evidence>
<dbReference type="PANTHER" id="PTHR42912">
    <property type="entry name" value="METHYLTRANSFERASE"/>
    <property type="match status" value="1"/>
</dbReference>
<evidence type="ECO:0000313" key="3">
    <source>
        <dbReference type="Proteomes" id="UP000649739"/>
    </source>
</evidence>
<dbReference type="AlphaFoldDB" id="A0A8J3F6J1"/>
<dbReference type="GO" id="GO:0008168">
    <property type="term" value="F:methyltransferase activity"/>
    <property type="evidence" value="ECO:0007669"/>
    <property type="project" value="UniProtKB-KW"/>
</dbReference>
<dbReference type="SUPFAM" id="SSF53335">
    <property type="entry name" value="S-adenosyl-L-methionine-dependent methyltransferases"/>
    <property type="match status" value="1"/>
</dbReference>
<dbReference type="InterPro" id="IPR041698">
    <property type="entry name" value="Methyltransf_25"/>
</dbReference>
<organism evidence="2 3">
    <name type="scientific">Pilimelia anulata</name>
    <dbReference type="NCBI Taxonomy" id="53371"/>
    <lineage>
        <taxon>Bacteria</taxon>
        <taxon>Bacillati</taxon>
        <taxon>Actinomycetota</taxon>
        <taxon>Actinomycetes</taxon>
        <taxon>Micromonosporales</taxon>
        <taxon>Micromonosporaceae</taxon>
        <taxon>Pilimelia</taxon>
    </lineage>
</organism>
<dbReference type="Proteomes" id="UP000649739">
    <property type="component" value="Unassembled WGS sequence"/>
</dbReference>
<reference evidence="2" key="1">
    <citation type="journal article" date="2014" name="Int. J. Syst. Evol. Microbiol.">
        <title>Complete genome sequence of Corynebacterium casei LMG S-19264T (=DSM 44701T), isolated from a smear-ripened cheese.</title>
        <authorList>
            <consortium name="US DOE Joint Genome Institute (JGI-PGF)"/>
            <person name="Walter F."/>
            <person name="Albersmeier A."/>
            <person name="Kalinowski J."/>
            <person name="Ruckert C."/>
        </authorList>
    </citation>
    <scope>NUCLEOTIDE SEQUENCE</scope>
    <source>
        <strain evidence="2">JCM 3090</strain>
    </source>
</reference>
<protein>
    <submittedName>
        <fullName evidence="2">SAM-dependent methyltransferase</fullName>
    </submittedName>
</protein>